<name>A0A0D9Y3E4_9ORYZ</name>
<dbReference type="HOGENOM" id="CLU_015213_0_0_1"/>
<dbReference type="AlphaFoldDB" id="A0A0D9Y3E4"/>
<dbReference type="EnsemblPlants" id="OGLUM01G03810.1">
    <property type="protein sequence ID" value="OGLUM01G03810.1"/>
    <property type="gene ID" value="OGLUM01G03810"/>
</dbReference>
<evidence type="ECO:0000256" key="1">
    <source>
        <dbReference type="SAM" id="MobiDB-lite"/>
    </source>
</evidence>
<evidence type="ECO:0008006" key="4">
    <source>
        <dbReference type="Google" id="ProtNLM"/>
    </source>
</evidence>
<keyword evidence="3" id="KW-1185">Reference proteome</keyword>
<dbReference type="PANTHER" id="PTHR33103">
    <property type="entry name" value="OS01G0153900 PROTEIN"/>
    <property type="match status" value="1"/>
</dbReference>
<proteinExistence type="predicted"/>
<reference evidence="2" key="2">
    <citation type="submission" date="2015-04" db="UniProtKB">
        <authorList>
            <consortium name="EnsemblPlants"/>
        </authorList>
    </citation>
    <scope>IDENTIFICATION</scope>
</reference>
<accession>A0A0D9Y3E4</accession>
<sequence>MATETTSSKALSMKLLVDSKAQRVLYAEAGKDVVDFLFSLLTLPVGTVVKVLSKDSMVGSIGELYASVEDLDATYVPSADARNVLLAPAGGFDTGKLLQLPETAAPLATKLYRCSSCDYNGCYDYVSTVSGLRCQIARCPGKMTVAMKLVVSSTSTTATGSASGGEAAQPAYAVAGTGFVQGVVTYTIMDDLRVAPMSTISGITLLTTFGVTDITSLQEKTVQIGYTEGLAMLKASLQSKTVLTDINAAAPPPASTELYRGSASRFGDCYNYVSTVSGLPCQLPQCSGKMSLPVKHVMVSSTTIAGSTGGEVPATASAPSAIAGTGFVQGLVTYAVMDDLKVAPMSTIALVKSGVTHIKSLQEKTVQIGYTEGLAMLKASLQSKTVLTDVFLGKKRKKWPFVLVLLLFILLAGKPQAQKASSDLMSMTLLIDTKAQRVLYAEARKDVVDFLLSLLALPIASGIKLLGKGSMVGCVGNLYASVERLDDTYVQADAAKDALLSPVVLSPAASSNTSVLRLPAPSSSQPKSFFRCGTYNCVHYVTDVSGVKCPSCGSQMATACTYAAPTAAQKRQAAAAEGAAKGFVQGIVTYTVMDDLTVAPMSSISSITLLNRFAVKDLGALKEKTVQLGYTEGLAILKASLQSKTVLTDGFTNDMGNAAAAPSSCASADAAPSTTPTIKLLIAKEAQVVLFAEAGKDVVDFLVGLLAMPVGAVVKLLAGENALGGVANVYASVRRMDAAYMQSAEARDALLNPAPAHPCLAATAGGFPSLVQPPRVQAPYVAPPPPPPPPPGHPAYQCSTIRPTTPSLPSLKAAFPPFGAGMSSDTGCRCSTCLAAAQTGKGFVRDVVTYTVMDDLTFMPMSSISSIALLSKLGVEDLSALEEKTVKIGYQEGLEILKASLQSKTVLTDVFLNRKKKARAGDKHHRSGDKNVDARATSEKKDAAAAVQMEKSAPPMPHDFDERRKTTARGEFIDCSSKRDASLDRSSPKSKGKPDNTGSN</sequence>
<evidence type="ECO:0000313" key="2">
    <source>
        <dbReference type="EnsemblPlants" id="OGLUM01G03810.1"/>
    </source>
</evidence>
<feature type="compositionally biased region" description="Basic and acidic residues" evidence="1">
    <location>
        <begin position="976"/>
        <end position="987"/>
    </location>
</feature>
<reference evidence="2" key="3">
    <citation type="submission" date="2018-05" db="EMBL/GenBank/DDBJ databases">
        <title>OgluRS3 (Oryza glumaepatula Reference Sequence Version 3).</title>
        <authorList>
            <person name="Zhang J."/>
            <person name="Kudrna D."/>
            <person name="Lee S."/>
            <person name="Talag J."/>
            <person name="Welchert J."/>
            <person name="Wing R.A."/>
        </authorList>
    </citation>
    <scope>NUCLEOTIDE SEQUENCE [LARGE SCALE GENOMIC DNA]</scope>
</reference>
<dbReference type="InterPro" id="IPR007750">
    <property type="entry name" value="DUF674"/>
</dbReference>
<feature type="compositionally biased region" description="Basic residues" evidence="1">
    <location>
        <begin position="917"/>
        <end position="927"/>
    </location>
</feature>
<evidence type="ECO:0000313" key="3">
    <source>
        <dbReference type="Proteomes" id="UP000026961"/>
    </source>
</evidence>
<protein>
    <recommendedName>
        <fullName evidence="4">DUF674 domain-containing protein</fullName>
    </recommendedName>
</protein>
<dbReference type="Pfam" id="PF05056">
    <property type="entry name" value="DUF674"/>
    <property type="match status" value="3"/>
</dbReference>
<dbReference type="Proteomes" id="UP000026961">
    <property type="component" value="Chromosome 1"/>
</dbReference>
<dbReference type="STRING" id="40148.A0A0D9Y3E4"/>
<feature type="compositionally biased region" description="Basic and acidic residues" evidence="1">
    <location>
        <begin position="928"/>
        <end position="943"/>
    </location>
</feature>
<reference evidence="2" key="1">
    <citation type="submission" date="2013-08" db="EMBL/GenBank/DDBJ databases">
        <title>Oryza genome evolution.</title>
        <authorList>
            <person name="Wing R.A."/>
            <person name="Panaud O."/>
            <person name="Oliveira A.C."/>
        </authorList>
    </citation>
    <scope>NUCLEOTIDE SEQUENCE</scope>
</reference>
<dbReference type="PANTHER" id="PTHR33103:SF52">
    <property type="entry name" value="OS01G0154100 PROTEIN"/>
    <property type="match status" value="1"/>
</dbReference>
<feature type="region of interest" description="Disordered" evidence="1">
    <location>
        <begin position="917"/>
        <end position="1000"/>
    </location>
</feature>
<organism evidence="2">
    <name type="scientific">Oryza glumipatula</name>
    <dbReference type="NCBI Taxonomy" id="40148"/>
    <lineage>
        <taxon>Eukaryota</taxon>
        <taxon>Viridiplantae</taxon>
        <taxon>Streptophyta</taxon>
        <taxon>Embryophyta</taxon>
        <taxon>Tracheophyta</taxon>
        <taxon>Spermatophyta</taxon>
        <taxon>Magnoliopsida</taxon>
        <taxon>Liliopsida</taxon>
        <taxon>Poales</taxon>
        <taxon>Poaceae</taxon>
        <taxon>BOP clade</taxon>
        <taxon>Oryzoideae</taxon>
        <taxon>Oryzeae</taxon>
        <taxon>Oryzinae</taxon>
        <taxon>Oryza</taxon>
    </lineage>
</organism>
<dbReference type="Gramene" id="OGLUM01G03810.1">
    <property type="protein sequence ID" value="OGLUM01G03810.1"/>
    <property type="gene ID" value="OGLUM01G03810"/>
</dbReference>